<gene>
    <name evidence="2" type="ORF">Baya_1531</name>
</gene>
<dbReference type="EMBL" id="VCAZ01000005">
    <property type="protein sequence ID" value="TSK19983.1"/>
    <property type="molecule type" value="Genomic_DNA"/>
</dbReference>
<feature type="compositionally biased region" description="Polar residues" evidence="1">
    <location>
        <begin position="94"/>
        <end position="117"/>
    </location>
</feature>
<protein>
    <submittedName>
        <fullName evidence="2">Uncharacterized protein</fullName>
    </submittedName>
</protein>
<evidence type="ECO:0000313" key="3">
    <source>
        <dbReference type="Proteomes" id="UP000319801"/>
    </source>
</evidence>
<reference evidence="2 3" key="1">
    <citation type="journal article" date="2019" name="Genome Biol. Evol.">
        <title>Whole-Genome Sequencing of the Giant Devil Catfish, Bagarius yarrelli.</title>
        <authorList>
            <person name="Jiang W."/>
            <person name="Lv Y."/>
            <person name="Cheng L."/>
            <person name="Yang K."/>
            <person name="Chao B."/>
            <person name="Wang X."/>
            <person name="Li Y."/>
            <person name="Pan X."/>
            <person name="You X."/>
            <person name="Zhang Y."/>
            <person name="Yang J."/>
            <person name="Li J."/>
            <person name="Zhang X."/>
            <person name="Liu S."/>
            <person name="Sun C."/>
            <person name="Yang J."/>
            <person name="Shi Q."/>
        </authorList>
    </citation>
    <scope>NUCLEOTIDE SEQUENCE [LARGE SCALE GENOMIC DNA]</scope>
    <source>
        <strain evidence="2">JWS20170419001</strain>
        <tissue evidence="2">Muscle</tissue>
    </source>
</reference>
<accession>A0A556TLC9</accession>
<comment type="caution">
    <text evidence="2">The sequence shown here is derived from an EMBL/GenBank/DDBJ whole genome shotgun (WGS) entry which is preliminary data.</text>
</comment>
<proteinExistence type="predicted"/>
<organism evidence="2 3">
    <name type="scientific">Bagarius yarrelli</name>
    <name type="common">Goonch</name>
    <name type="synonym">Bagrus yarrelli</name>
    <dbReference type="NCBI Taxonomy" id="175774"/>
    <lineage>
        <taxon>Eukaryota</taxon>
        <taxon>Metazoa</taxon>
        <taxon>Chordata</taxon>
        <taxon>Craniata</taxon>
        <taxon>Vertebrata</taxon>
        <taxon>Euteleostomi</taxon>
        <taxon>Actinopterygii</taxon>
        <taxon>Neopterygii</taxon>
        <taxon>Teleostei</taxon>
        <taxon>Ostariophysi</taxon>
        <taxon>Siluriformes</taxon>
        <taxon>Sisoridae</taxon>
        <taxon>Sisorinae</taxon>
        <taxon>Bagarius</taxon>
    </lineage>
</organism>
<feature type="region of interest" description="Disordered" evidence="1">
    <location>
        <begin position="71"/>
        <end position="128"/>
    </location>
</feature>
<evidence type="ECO:0000256" key="1">
    <source>
        <dbReference type="SAM" id="MobiDB-lite"/>
    </source>
</evidence>
<sequence>MYVSIFPLIPFLCKTDALTVLEVRFVAKRMYVLWTGQLKTRYTCEGVDKAASGEEVQRAPPYLIFDKEQHGQKSIVPAQGEQSRSEGASERTPDTLQPIPTQTSKEWTDNAFDTSSLLDARPKPALSH</sequence>
<evidence type="ECO:0000313" key="2">
    <source>
        <dbReference type="EMBL" id="TSK19983.1"/>
    </source>
</evidence>
<dbReference type="Proteomes" id="UP000319801">
    <property type="component" value="Unassembled WGS sequence"/>
</dbReference>
<keyword evidence="3" id="KW-1185">Reference proteome</keyword>
<feature type="compositionally biased region" description="Basic and acidic residues" evidence="1">
    <location>
        <begin position="83"/>
        <end position="93"/>
    </location>
</feature>
<dbReference type="AlphaFoldDB" id="A0A556TLC9"/>
<name>A0A556TLC9_BAGYA</name>